<evidence type="ECO:0000256" key="2">
    <source>
        <dbReference type="ARBA" id="ARBA00022737"/>
    </source>
</evidence>
<accession>A0A392MLQ0</accession>
<dbReference type="Proteomes" id="UP000265520">
    <property type="component" value="Unassembled WGS sequence"/>
</dbReference>
<keyword evidence="4" id="KW-0675">Receptor</keyword>
<dbReference type="GO" id="GO:0016301">
    <property type="term" value="F:kinase activity"/>
    <property type="evidence" value="ECO:0007669"/>
    <property type="project" value="UniProtKB-KW"/>
</dbReference>
<keyword evidence="4" id="KW-0808">Transferase</keyword>
<keyword evidence="3" id="KW-1133">Transmembrane helix</keyword>
<dbReference type="SUPFAM" id="SSF52058">
    <property type="entry name" value="L domain-like"/>
    <property type="match status" value="1"/>
</dbReference>
<keyword evidence="2" id="KW-0677">Repeat</keyword>
<keyword evidence="3" id="KW-0812">Transmembrane</keyword>
<keyword evidence="1" id="KW-0433">Leucine-rich repeat</keyword>
<name>A0A392MLQ0_9FABA</name>
<dbReference type="AlphaFoldDB" id="A0A392MLQ0"/>
<dbReference type="InterPro" id="IPR032675">
    <property type="entry name" value="LRR_dom_sf"/>
</dbReference>
<proteinExistence type="predicted"/>
<evidence type="ECO:0000256" key="1">
    <source>
        <dbReference type="ARBA" id="ARBA00022614"/>
    </source>
</evidence>
<keyword evidence="4" id="KW-0418">Kinase</keyword>
<organism evidence="4 5">
    <name type="scientific">Trifolium medium</name>
    <dbReference type="NCBI Taxonomy" id="97028"/>
    <lineage>
        <taxon>Eukaryota</taxon>
        <taxon>Viridiplantae</taxon>
        <taxon>Streptophyta</taxon>
        <taxon>Embryophyta</taxon>
        <taxon>Tracheophyta</taxon>
        <taxon>Spermatophyta</taxon>
        <taxon>Magnoliopsida</taxon>
        <taxon>eudicotyledons</taxon>
        <taxon>Gunneridae</taxon>
        <taxon>Pentapetalae</taxon>
        <taxon>rosids</taxon>
        <taxon>fabids</taxon>
        <taxon>Fabales</taxon>
        <taxon>Fabaceae</taxon>
        <taxon>Papilionoideae</taxon>
        <taxon>50 kb inversion clade</taxon>
        <taxon>NPAAA clade</taxon>
        <taxon>Hologalegina</taxon>
        <taxon>IRL clade</taxon>
        <taxon>Trifolieae</taxon>
        <taxon>Trifolium</taxon>
    </lineage>
</organism>
<sequence>MLVRLDLSSNNLIGSIPTSLATVPSLKVLDIHNNTLSGNVPPVLAIGILAFTIYLRRRKQNLENSFHISDSRPSTNEAKGIYWKNESPLPCLEYSTRSDPLVDY</sequence>
<keyword evidence="3" id="KW-0472">Membrane</keyword>
<evidence type="ECO:0000313" key="5">
    <source>
        <dbReference type="Proteomes" id="UP000265520"/>
    </source>
</evidence>
<evidence type="ECO:0000256" key="3">
    <source>
        <dbReference type="SAM" id="Phobius"/>
    </source>
</evidence>
<dbReference type="PANTHER" id="PTHR48009:SF4">
    <property type="entry name" value="LEUCINE-RICH REPEAT (LRR) FAMILY PROTEIN"/>
    <property type="match status" value="1"/>
</dbReference>
<keyword evidence="5" id="KW-1185">Reference proteome</keyword>
<dbReference type="Pfam" id="PF12799">
    <property type="entry name" value="LRR_4"/>
    <property type="match status" value="1"/>
</dbReference>
<dbReference type="Gene3D" id="3.80.10.10">
    <property type="entry name" value="Ribonuclease Inhibitor"/>
    <property type="match status" value="1"/>
</dbReference>
<reference evidence="4 5" key="1">
    <citation type="journal article" date="2018" name="Front. Plant Sci.">
        <title>Red Clover (Trifolium pratense) and Zigzag Clover (T. medium) - A Picture of Genomic Similarities and Differences.</title>
        <authorList>
            <person name="Dluhosova J."/>
            <person name="Istvanek J."/>
            <person name="Nedelnik J."/>
            <person name="Repkova J."/>
        </authorList>
    </citation>
    <scope>NUCLEOTIDE SEQUENCE [LARGE SCALE GENOMIC DNA]</scope>
    <source>
        <strain evidence="5">cv. 10/8</strain>
        <tissue evidence="4">Leaf</tissue>
    </source>
</reference>
<feature type="transmembrane region" description="Helical" evidence="3">
    <location>
        <begin position="36"/>
        <end position="55"/>
    </location>
</feature>
<protein>
    <submittedName>
        <fullName evidence="4">Putative leucine-rich repeat receptor-like protein kinase</fullName>
    </submittedName>
</protein>
<dbReference type="PANTHER" id="PTHR48009">
    <property type="entry name" value="LEUCINE-RICH REPEAT (LRR) FAMILY PROTEIN"/>
    <property type="match status" value="1"/>
</dbReference>
<feature type="non-terminal residue" evidence="4">
    <location>
        <position position="104"/>
    </location>
</feature>
<comment type="caution">
    <text evidence="4">The sequence shown here is derived from an EMBL/GenBank/DDBJ whole genome shotgun (WGS) entry which is preliminary data.</text>
</comment>
<evidence type="ECO:0000313" key="4">
    <source>
        <dbReference type="EMBL" id="MCH88123.1"/>
    </source>
</evidence>
<dbReference type="InterPro" id="IPR025875">
    <property type="entry name" value="Leu-rich_rpt_4"/>
</dbReference>
<dbReference type="InterPro" id="IPR053213">
    <property type="entry name" value="RLP29"/>
</dbReference>
<gene>
    <name evidence="4" type="ORF">A2U01_0009004</name>
</gene>
<dbReference type="EMBL" id="LXQA010013540">
    <property type="protein sequence ID" value="MCH88123.1"/>
    <property type="molecule type" value="Genomic_DNA"/>
</dbReference>